<keyword evidence="1" id="KW-0472">Membrane</keyword>
<reference evidence="2 3" key="1">
    <citation type="journal article" date="2016" name="Int. J. Syst. Evol. Microbiol.">
        <title>Chitinibacter fontanus sp. nov., isolated from a spring.</title>
        <authorList>
            <person name="Sheu S.Y."/>
            <person name="Li Y.S."/>
            <person name="Young C.C."/>
            <person name="Chen W.M."/>
        </authorList>
    </citation>
    <scope>NUCLEOTIDE SEQUENCE [LARGE SCALE GENOMIC DNA]</scope>
    <source>
        <strain evidence="2 3">STM-7</strain>
    </source>
</reference>
<keyword evidence="1" id="KW-0812">Transmembrane</keyword>
<feature type="transmembrane region" description="Helical" evidence="1">
    <location>
        <begin position="20"/>
        <end position="41"/>
    </location>
</feature>
<keyword evidence="1" id="KW-1133">Transmembrane helix</keyword>
<dbReference type="KEGG" id="cfon:HZU75_00630"/>
<protein>
    <submittedName>
        <fullName evidence="2">Uncharacterized protein</fullName>
    </submittedName>
</protein>
<sequence length="110" mass="13240">MLTRLDFKKSQRFAPWRHALQSLLGLMLAYFFYGMTLFVIALGHMHPKKVEVYFWLSLWIQCLPLLMSALCWLLFLWTYQRKWLLLTLGTWAWVALSIVAFNYWSPMGRF</sequence>
<feature type="transmembrane region" description="Helical" evidence="1">
    <location>
        <begin position="83"/>
        <end position="104"/>
    </location>
</feature>
<name>A0A7D5V8B8_9NEIS</name>
<dbReference type="AlphaFoldDB" id="A0A7D5V8B8"/>
<accession>A0A7D5V8B8</accession>
<dbReference type="Proteomes" id="UP000510822">
    <property type="component" value="Chromosome"/>
</dbReference>
<dbReference type="EMBL" id="CP058952">
    <property type="protein sequence ID" value="QLI80160.1"/>
    <property type="molecule type" value="Genomic_DNA"/>
</dbReference>
<organism evidence="2 3">
    <name type="scientific">Chitinibacter fontanus</name>
    <dbReference type="NCBI Taxonomy" id="1737446"/>
    <lineage>
        <taxon>Bacteria</taxon>
        <taxon>Pseudomonadati</taxon>
        <taxon>Pseudomonadota</taxon>
        <taxon>Betaproteobacteria</taxon>
        <taxon>Neisseriales</taxon>
        <taxon>Chitinibacteraceae</taxon>
        <taxon>Chitinibacter</taxon>
    </lineage>
</organism>
<keyword evidence="3" id="KW-1185">Reference proteome</keyword>
<evidence type="ECO:0000256" key="1">
    <source>
        <dbReference type="SAM" id="Phobius"/>
    </source>
</evidence>
<evidence type="ECO:0000313" key="3">
    <source>
        <dbReference type="Proteomes" id="UP000510822"/>
    </source>
</evidence>
<proteinExistence type="predicted"/>
<dbReference type="RefSeq" id="WP_180307305.1">
    <property type="nucleotide sequence ID" value="NZ_CP058952.1"/>
</dbReference>
<feature type="transmembrane region" description="Helical" evidence="1">
    <location>
        <begin position="53"/>
        <end position="76"/>
    </location>
</feature>
<gene>
    <name evidence="2" type="ORF">HZU75_00630</name>
</gene>
<evidence type="ECO:0000313" key="2">
    <source>
        <dbReference type="EMBL" id="QLI80160.1"/>
    </source>
</evidence>